<evidence type="ECO:0000313" key="12">
    <source>
        <dbReference type="RefSeq" id="XP_006822495.1"/>
    </source>
</evidence>
<evidence type="ECO:0000313" key="11">
    <source>
        <dbReference type="Proteomes" id="UP000694865"/>
    </source>
</evidence>
<comment type="cofactor">
    <cofactor evidence="7">
        <name>Zn(2+)</name>
        <dbReference type="ChEBI" id="CHEBI:29105"/>
    </cofactor>
    <text evidence="7">Binds 1 zinc ion per subunit.</text>
</comment>
<name>A0ABM0MR54_SACKO</name>
<protein>
    <recommendedName>
        <fullName evidence="7">Aminopeptidase</fullName>
        <ecNumber evidence="7">3.4.11.-</ecNumber>
    </recommendedName>
</protein>
<dbReference type="InterPro" id="IPR014782">
    <property type="entry name" value="Peptidase_M1_dom"/>
</dbReference>
<keyword evidence="6 7" id="KW-0482">Metalloprotease</keyword>
<dbReference type="SUPFAM" id="SSF55486">
    <property type="entry name" value="Metalloproteases ('zincins'), catalytic domain"/>
    <property type="match status" value="1"/>
</dbReference>
<dbReference type="PRINTS" id="PR00756">
    <property type="entry name" value="ALADIPTASE"/>
</dbReference>
<dbReference type="RefSeq" id="XP_006822495.1">
    <property type="nucleotide sequence ID" value="XM_006822432.1"/>
</dbReference>
<organism evidence="11 12">
    <name type="scientific">Saccoglossus kowalevskii</name>
    <name type="common">Acorn worm</name>
    <dbReference type="NCBI Taxonomy" id="10224"/>
    <lineage>
        <taxon>Eukaryota</taxon>
        <taxon>Metazoa</taxon>
        <taxon>Hemichordata</taxon>
        <taxon>Enteropneusta</taxon>
        <taxon>Harrimaniidae</taxon>
        <taxon>Saccoglossus</taxon>
    </lineage>
</organism>
<evidence type="ECO:0000256" key="6">
    <source>
        <dbReference type="ARBA" id="ARBA00023049"/>
    </source>
</evidence>
<proteinExistence type="inferred from homology"/>
<evidence type="ECO:0000256" key="7">
    <source>
        <dbReference type="RuleBase" id="RU364040"/>
    </source>
</evidence>
<evidence type="ECO:0000256" key="5">
    <source>
        <dbReference type="ARBA" id="ARBA00022833"/>
    </source>
</evidence>
<evidence type="ECO:0000259" key="10">
    <source>
        <dbReference type="Pfam" id="PF17900"/>
    </source>
</evidence>
<dbReference type="CDD" id="cd09601">
    <property type="entry name" value="M1_APN-Q_like"/>
    <property type="match status" value="1"/>
</dbReference>
<sequence>MDKGSQSSIDGIKLEPENGVWKKERSKGCYITRNKAILIGVVFVLLLIVVALIFYYIPHPSNKCECENDVTEQSSDECDIVPRLPDMPDKPSIPPYEPFGEKLPNSIYPLHYDLTVKTFLYEYETSEMERFTFEGHETIYLRCDESTNTVKMNSRFLNVNFEPGMIKITESDTGKEIGIKSGKLDEMHELFVVETVETMETNAYYTLEILHFGAEMDYAYYNQFGMYYQSYEINNETRWICNTKFTPNYAREVFPCFDEPHFRATFNLTLIYHNKRWAKSNMPVRESVDLGNDWTETRFETTPSMVTYLLVMVVADFDYIETTTANGYPFRVWARQDKLQLGEFALNAGSEIMTLFENKVGVPYGLPKMDMIAIPNYAAGATEFWGCMLFRENRLLYDEVEQTEYYKQSVAAIVTHEIAHMWFGNYLTCDWWSDIWLNEGFASFYEYPIMEQLFPEWKVADQFMVLDLEGAFRYDSNSMLAEPLVRPVSGWRHEITGVFDKTSYSRGASIRRSLKAFLDDDVINEGIRTYVANHLYESVFTDQLWEELTKADRGHGNTDVKAVMDTWTLQHGYPVVTVTRTSETKASVVQDHFLSDPNDVTNDLYENLGYLWHVPLTYTYAANPDFINPSFEWLRNTDKPGEIDLSDAGSLDWVLVNINQLGFYRVNYDDENWKRLAEALKDDVDFKVFPAQTRTALLDDCFKISQAFYTDNVNCHRLSEYMYRETEYPTWALMVENLNFIHRSFMRSTEFSSLRYYWSKQITPIYESLGWDFSDKDTLNRQVFQVIIPVYTIHNITLRHTTQVYVNQSQV</sequence>
<keyword evidence="7" id="KW-0472">Membrane</keyword>
<keyword evidence="3 7" id="KW-0479">Metal-binding</keyword>
<dbReference type="InterPro" id="IPR034016">
    <property type="entry name" value="M1_APN-typ"/>
</dbReference>
<dbReference type="Gene3D" id="1.25.50.20">
    <property type="match status" value="1"/>
</dbReference>
<dbReference type="InterPro" id="IPR001930">
    <property type="entry name" value="Peptidase_M1"/>
</dbReference>
<dbReference type="InterPro" id="IPR045357">
    <property type="entry name" value="Aminopeptidase_N-like_N"/>
</dbReference>
<feature type="domain" description="Aminopeptidase N-like N-terminal" evidence="10">
    <location>
        <begin position="109"/>
        <end position="309"/>
    </location>
</feature>
<keyword evidence="5 7" id="KW-0862">Zinc</keyword>
<dbReference type="InterPro" id="IPR050344">
    <property type="entry name" value="Peptidase_M1_aminopeptidases"/>
</dbReference>
<keyword evidence="7" id="KW-0812">Transmembrane</keyword>
<reference evidence="12" key="1">
    <citation type="submission" date="2025-08" db="UniProtKB">
        <authorList>
            <consortium name="RefSeq"/>
        </authorList>
    </citation>
    <scope>IDENTIFICATION</scope>
    <source>
        <tissue evidence="12">Testes</tissue>
    </source>
</reference>
<evidence type="ECO:0000256" key="2">
    <source>
        <dbReference type="ARBA" id="ARBA00022670"/>
    </source>
</evidence>
<evidence type="ECO:0000259" key="9">
    <source>
        <dbReference type="Pfam" id="PF11838"/>
    </source>
</evidence>
<keyword evidence="2 7" id="KW-0645">Protease</keyword>
<dbReference type="Pfam" id="PF11838">
    <property type="entry name" value="ERAP1_C"/>
    <property type="match status" value="1"/>
</dbReference>
<dbReference type="PANTHER" id="PTHR11533:SF301">
    <property type="entry name" value="AMINOPEPTIDASE"/>
    <property type="match status" value="1"/>
</dbReference>
<evidence type="ECO:0000259" key="8">
    <source>
        <dbReference type="Pfam" id="PF01433"/>
    </source>
</evidence>
<dbReference type="InterPro" id="IPR042097">
    <property type="entry name" value="Aminopeptidase_N-like_N_sf"/>
</dbReference>
<dbReference type="Pfam" id="PF01433">
    <property type="entry name" value="Peptidase_M1"/>
    <property type="match status" value="1"/>
</dbReference>
<accession>A0ABM0MR54</accession>
<keyword evidence="4 7" id="KW-0378">Hydrolase</keyword>
<dbReference type="InterPro" id="IPR027268">
    <property type="entry name" value="Peptidase_M4/M1_CTD_sf"/>
</dbReference>
<keyword evidence="7" id="KW-0031">Aminopeptidase</keyword>
<dbReference type="Gene3D" id="2.60.40.1910">
    <property type="match status" value="1"/>
</dbReference>
<dbReference type="Gene3D" id="2.60.40.1730">
    <property type="entry name" value="tricorn interacting facor f3 domain"/>
    <property type="match status" value="1"/>
</dbReference>
<dbReference type="EC" id="3.4.11.-" evidence="7"/>
<gene>
    <name evidence="12" type="primary">LOC100376288</name>
</gene>
<keyword evidence="7" id="KW-1133">Transmembrane helix</keyword>
<dbReference type="GeneID" id="100376288"/>
<dbReference type="Pfam" id="PF17900">
    <property type="entry name" value="Peptidase_M1_N"/>
    <property type="match status" value="1"/>
</dbReference>
<evidence type="ECO:0000256" key="3">
    <source>
        <dbReference type="ARBA" id="ARBA00022723"/>
    </source>
</evidence>
<dbReference type="Gene3D" id="1.10.390.10">
    <property type="entry name" value="Neutral Protease Domain 2"/>
    <property type="match status" value="1"/>
</dbReference>
<dbReference type="Proteomes" id="UP000694865">
    <property type="component" value="Unplaced"/>
</dbReference>
<dbReference type="SUPFAM" id="SSF63737">
    <property type="entry name" value="Leukotriene A4 hydrolase N-terminal domain"/>
    <property type="match status" value="1"/>
</dbReference>
<comment type="similarity">
    <text evidence="1 7">Belongs to the peptidase M1 family.</text>
</comment>
<evidence type="ECO:0000256" key="4">
    <source>
        <dbReference type="ARBA" id="ARBA00022801"/>
    </source>
</evidence>
<dbReference type="PANTHER" id="PTHR11533">
    <property type="entry name" value="PROTEASE M1 ZINC METALLOPROTEASE"/>
    <property type="match status" value="1"/>
</dbReference>
<dbReference type="InterPro" id="IPR024571">
    <property type="entry name" value="ERAP1-like_C_dom"/>
</dbReference>
<feature type="domain" description="ERAP1-like C-terminal" evidence="9">
    <location>
        <begin position="653"/>
        <end position="782"/>
    </location>
</feature>
<feature type="transmembrane region" description="Helical" evidence="7">
    <location>
        <begin position="36"/>
        <end position="57"/>
    </location>
</feature>
<evidence type="ECO:0000256" key="1">
    <source>
        <dbReference type="ARBA" id="ARBA00010136"/>
    </source>
</evidence>
<keyword evidence="11" id="KW-1185">Reference proteome</keyword>
<feature type="domain" description="Peptidase M1 membrane alanine aminopeptidase" evidence="8">
    <location>
        <begin position="344"/>
        <end position="567"/>
    </location>
</feature>